<keyword evidence="2" id="KW-0597">Phosphoprotein</keyword>
<feature type="domain" description="Protein kinase" evidence="9">
    <location>
        <begin position="296"/>
        <end position="577"/>
    </location>
</feature>
<evidence type="ECO:0000256" key="3">
    <source>
        <dbReference type="ARBA" id="ARBA00022679"/>
    </source>
</evidence>
<dbReference type="AlphaFoldDB" id="A0A5C2RUI4"/>
<dbReference type="PROSITE" id="PS00107">
    <property type="entry name" value="PROTEIN_KINASE_ATP"/>
    <property type="match status" value="1"/>
</dbReference>
<dbReference type="InterPro" id="IPR011009">
    <property type="entry name" value="Kinase-like_dom_sf"/>
</dbReference>
<evidence type="ECO:0000256" key="1">
    <source>
        <dbReference type="ARBA" id="ARBA00022527"/>
    </source>
</evidence>
<keyword evidence="11" id="KW-1185">Reference proteome</keyword>
<dbReference type="PANTHER" id="PTHR24351">
    <property type="entry name" value="RIBOSOMAL PROTEIN S6 KINASE"/>
    <property type="match status" value="1"/>
</dbReference>
<accession>A0A5C2RUI4</accession>
<sequence>MSLLQQICASLVFAPTTASRDASYRAAALTGHIGATGSTLYNSNRVYGIGILIAASIGLGPRLGSSSRPVDILRSSNTPETPTAASSSLPVTPEIPQGNTGKNVLIEPLEESADYETQNAHEYIKRWMSNVRKAGSLAVDATCSRSLHNPSRAFPSPEPRRFADASVQTEDVPAARSVPSLVPTEHNSPAGSVNDASAHTTSDTYVKTVPNSPNAAEINAPSPHDQQEEGWTSIPLNEATDVQGPRATLPDTLQNQETARTYPDTVEISLAAIPADLYNINRARHADIVVHNDIEYYIHGMLGEGSYGRVFHAFTSEGKNLALKTVHKPKCYQYRGQAEYLLAERNCMALAAEMGLPFWTGLNAAWEDKHNVYFAMDLCTGTLRDRMAGDEQRSQQEIRLLCAEMLLAVYDLYRAKIVHADIKPENFLVRPDGRVVLSDFGLASFAQRSMSFEEFTQWRTNPGGTAGYMAPAVISERYCSHYTDVYSLGMVFIELMTGLHHPVWDVTVVPKDYPGGEAAWFSESGGQQQRWLMENVEFSKVDMSALPPYAMDLCRQMIDAPNGRPLTAAQLLTHPYFKGLDLRHVYDGHISHEYTPQYSEITMSPSKRDLTFGAWHRGQEGSVEYASDSIFARVVNSRGEVVYSRWILENDAVREQMQTPLPNFEWPVPAAAQSMLCRIPAARRSPLPAPSGFPRTPGRRPQARPPTHPPSAPPPQADPLYPPGIPHPPVHQPAAASHPVDDIPP</sequence>
<dbReference type="InterPro" id="IPR008271">
    <property type="entry name" value="Ser/Thr_kinase_AS"/>
</dbReference>
<feature type="compositionally biased region" description="Polar residues" evidence="8">
    <location>
        <begin position="185"/>
        <end position="214"/>
    </location>
</feature>
<dbReference type="SMART" id="SM00220">
    <property type="entry name" value="S_TKc"/>
    <property type="match status" value="1"/>
</dbReference>
<dbReference type="EMBL" id="ML122296">
    <property type="protein sequence ID" value="RPD55368.1"/>
    <property type="molecule type" value="Genomic_DNA"/>
</dbReference>
<gene>
    <name evidence="10" type="ORF">L227DRAFT_309611</name>
</gene>
<keyword evidence="4 7" id="KW-0547">Nucleotide-binding</keyword>
<dbReference type="GO" id="GO:0004674">
    <property type="term" value="F:protein serine/threonine kinase activity"/>
    <property type="evidence" value="ECO:0007669"/>
    <property type="project" value="UniProtKB-KW"/>
</dbReference>
<feature type="region of interest" description="Disordered" evidence="8">
    <location>
        <begin position="149"/>
        <end position="230"/>
    </location>
</feature>
<dbReference type="InterPro" id="IPR000719">
    <property type="entry name" value="Prot_kinase_dom"/>
</dbReference>
<keyword evidence="6 7" id="KW-0067">ATP-binding</keyword>
<dbReference type="Proteomes" id="UP000313359">
    <property type="component" value="Unassembled WGS sequence"/>
</dbReference>
<evidence type="ECO:0000313" key="11">
    <source>
        <dbReference type="Proteomes" id="UP000313359"/>
    </source>
</evidence>
<proteinExistence type="predicted"/>
<dbReference type="PROSITE" id="PS00108">
    <property type="entry name" value="PROTEIN_KINASE_ST"/>
    <property type="match status" value="1"/>
</dbReference>
<evidence type="ECO:0000256" key="8">
    <source>
        <dbReference type="SAM" id="MobiDB-lite"/>
    </source>
</evidence>
<dbReference type="Pfam" id="PF00069">
    <property type="entry name" value="Pkinase"/>
    <property type="match status" value="1"/>
</dbReference>
<dbReference type="InterPro" id="IPR017441">
    <property type="entry name" value="Protein_kinase_ATP_BS"/>
</dbReference>
<dbReference type="STRING" id="1328759.A0A5C2RUI4"/>
<feature type="compositionally biased region" description="Polar residues" evidence="8">
    <location>
        <begin position="68"/>
        <end position="90"/>
    </location>
</feature>
<dbReference type="OrthoDB" id="1668230at2759"/>
<dbReference type="Gene3D" id="3.30.200.20">
    <property type="entry name" value="Phosphorylase Kinase, domain 1"/>
    <property type="match status" value="1"/>
</dbReference>
<feature type="compositionally biased region" description="Pro residues" evidence="8">
    <location>
        <begin position="703"/>
        <end position="731"/>
    </location>
</feature>
<dbReference type="SUPFAM" id="SSF56112">
    <property type="entry name" value="Protein kinase-like (PK-like)"/>
    <property type="match status" value="1"/>
</dbReference>
<organism evidence="10 11">
    <name type="scientific">Lentinus tigrinus ALCF2SS1-6</name>
    <dbReference type="NCBI Taxonomy" id="1328759"/>
    <lineage>
        <taxon>Eukaryota</taxon>
        <taxon>Fungi</taxon>
        <taxon>Dikarya</taxon>
        <taxon>Basidiomycota</taxon>
        <taxon>Agaricomycotina</taxon>
        <taxon>Agaricomycetes</taxon>
        <taxon>Polyporales</taxon>
        <taxon>Polyporaceae</taxon>
        <taxon>Lentinus</taxon>
    </lineage>
</organism>
<dbReference type="Gene3D" id="1.10.510.10">
    <property type="entry name" value="Transferase(Phosphotransferase) domain 1"/>
    <property type="match status" value="1"/>
</dbReference>
<evidence type="ECO:0000259" key="9">
    <source>
        <dbReference type="PROSITE" id="PS50011"/>
    </source>
</evidence>
<feature type="binding site" evidence="7">
    <location>
        <position position="324"/>
    </location>
    <ligand>
        <name>ATP</name>
        <dbReference type="ChEBI" id="CHEBI:30616"/>
    </ligand>
</feature>
<keyword evidence="1" id="KW-0723">Serine/threonine-protein kinase</keyword>
<keyword evidence="3" id="KW-0808">Transferase</keyword>
<evidence type="ECO:0000313" key="10">
    <source>
        <dbReference type="EMBL" id="RPD55368.1"/>
    </source>
</evidence>
<name>A0A5C2RUI4_9APHY</name>
<dbReference type="PROSITE" id="PS50011">
    <property type="entry name" value="PROTEIN_KINASE_DOM"/>
    <property type="match status" value="1"/>
</dbReference>
<evidence type="ECO:0000256" key="6">
    <source>
        <dbReference type="ARBA" id="ARBA00022840"/>
    </source>
</evidence>
<evidence type="ECO:0000256" key="4">
    <source>
        <dbReference type="ARBA" id="ARBA00022741"/>
    </source>
</evidence>
<evidence type="ECO:0000256" key="2">
    <source>
        <dbReference type="ARBA" id="ARBA00022553"/>
    </source>
</evidence>
<dbReference type="GO" id="GO:0005524">
    <property type="term" value="F:ATP binding"/>
    <property type="evidence" value="ECO:0007669"/>
    <property type="project" value="UniProtKB-UniRule"/>
</dbReference>
<evidence type="ECO:0000256" key="7">
    <source>
        <dbReference type="PROSITE-ProRule" id="PRU10141"/>
    </source>
</evidence>
<feature type="region of interest" description="Disordered" evidence="8">
    <location>
        <begin position="683"/>
        <end position="745"/>
    </location>
</feature>
<protein>
    <submittedName>
        <fullName evidence="10">Kinase-like protein</fullName>
    </submittedName>
</protein>
<feature type="region of interest" description="Disordered" evidence="8">
    <location>
        <begin position="68"/>
        <end position="100"/>
    </location>
</feature>
<keyword evidence="5 10" id="KW-0418">Kinase</keyword>
<evidence type="ECO:0000256" key="5">
    <source>
        <dbReference type="ARBA" id="ARBA00022777"/>
    </source>
</evidence>
<dbReference type="CDD" id="cd00180">
    <property type="entry name" value="PKc"/>
    <property type="match status" value="1"/>
</dbReference>
<reference evidence="10" key="1">
    <citation type="journal article" date="2018" name="Genome Biol. Evol.">
        <title>Genomics and development of Lentinus tigrinus, a white-rot wood-decaying mushroom with dimorphic fruiting bodies.</title>
        <authorList>
            <person name="Wu B."/>
            <person name="Xu Z."/>
            <person name="Knudson A."/>
            <person name="Carlson A."/>
            <person name="Chen N."/>
            <person name="Kovaka S."/>
            <person name="LaButti K."/>
            <person name="Lipzen A."/>
            <person name="Pennachio C."/>
            <person name="Riley R."/>
            <person name="Schakwitz W."/>
            <person name="Umezawa K."/>
            <person name="Ohm R.A."/>
            <person name="Grigoriev I.V."/>
            <person name="Nagy L.G."/>
            <person name="Gibbons J."/>
            <person name="Hibbett D."/>
        </authorList>
    </citation>
    <scope>NUCLEOTIDE SEQUENCE [LARGE SCALE GENOMIC DNA]</scope>
    <source>
        <strain evidence="10">ALCF2SS1-6</strain>
    </source>
</reference>